<keyword evidence="4 7" id="KW-0547">Nucleotide-binding</keyword>
<feature type="region of interest" description="Disordered" evidence="9">
    <location>
        <begin position="773"/>
        <end position="823"/>
    </location>
</feature>
<keyword evidence="3" id="KW-0235">DNA replication</keyword>
<evidence type="ECO:0000256" key="8">
    <source>
        <dbReference type="RuleBase" id="RU004196"/>
    </source>
</evidence>
<sequence length="920" mass="102227">MPSPAKKRKLNNDGKQPPLPSRGLEYFFSKQKQAGAIQKQQQNEPPIDQPDTAEGAKPDHELTDEELARKLQAQWDQEDAQRARDAANPTNHETTPAPPESSRGPGAVSTNLIEPEQKPEAAPVAPSNQGKKGTLSLQSVAASVDTISESIPFDESPLTFEPSKYVHSLRDHWGSEGGDASYALLTRCFILINSTTSRIKIVDTLVNCLRVLIEADPSSLLPAVWLATNSISPPYISLELGLGGSAISKALKQVCGLDQRSLKAIYDKHGDAGDVAFEAKKKQSFTLRKPKPLTIKSVYQSLVKIATSQGQGSAEVKQRIVDRLLQDARGGEESRYVVRTLCQHLRIGAVKTTMLIALSRAFMLSCPADADFPLRSTSELSKLKKEELAEVWSRPEEIVKACFARRPNYNDLVPILLEIGVCEELLIRCGLTLHIPLRPMLGSITRDLSEMLTKLQGRDFACEYKYDGQRAQVHCDENGKISIFSRHLEVMTDKYPDLVELVPKIRGEGVNSFIMEGEVVAVDRQTGELKNFQTLTNRARKDVAIGEILIDVCLFAFDLMYLNGQPLLDRAFRERRDMLKSLFIEIPHHFTWVKNMDATSQDSEAVLEFFKSATESKCEGIMVKILDNLTDVPAPLVDAPDVEQDDHVVSGPSTPSKSKGKTKAKGKGKGKANESAGEKKPSTRRKPLLATYEPDKRLDSWLKVKKDYSASFDTLDLIPVAAWHGSGRKAKWWSPILLAVRNEETGTLEAVCKCMSGFTDAFYKANRRFYDDGSGEVEDTKQEPTGGNMDDGLDINGGDDEDDESGDQGEGKQKNTRKTQPSFVEYSGRPDVWFEPQEVWEMAFADITLSPTYTAAIGLVSQDRGLSLRFPRFLRKREDKSIEEASTNEFLAGLWRKQETKAPAAPVKEADEEEEEDLYN</sequence>
<reference evidence="11 12" key="1">
    <citation type="journal article" date="2024" name="IMA Fungus">
        <title>Apiospora arundinis, a panoply of carbohydrate-active enzymes and secondary metabolites.</title>
        <authorList>
            <person name="Sorensen T."/>
            <person name="Petersen C."/>
            <person name="Muurmann A.T."/>
            <person name="Christiansen J.V."/>
            <person name="Brundto M.L."/>
            <person name="Overgaard C.K."/>
            <person name="Boysen A.T."/>
            <person name="Wollenberg R.D."/>
            <person name="Larsen T.O."/>
            <person name="Sorensen J.L."/>
            <person name="Nielsen K.L."/>
            <person name="Sondergaard T.E."/>
        </authorList>
    </citation>
    <scope>NUCLEOTIDE SEQUENCE [LARGE SCALE GENOMIC DNA]</scope>
    <source>
        <strain evidence="11 12">AAU 773</strain>
    </source>
</reference>
<evidence type="ECO:0000256" key="1">
    <source>
        <dbReference type="ARBA" id="ARBA00007572"/>
    </source>
</evidence>
<keyword evidence="2 7" id="KW-0436">Ligase</keyword>
<dbReference type="Proteomes" id="UP001390339">
    <property type="component" value="Unassembled WGS sequence"/>
</dbReference>
<feature type="region of interest" description="Disordered" evidence="9">
    <location>
        <begin position="641"/>
        <end position="690"/>
    </location>
</feature>
<evidence type="ECO:0000259" key="10">
    <source>
        <dbReference type="PROSITE" id="PS50160"/>
    </source>
</evidence>
<feature type="compositionally biased region" description="Acidic residues" evidence="9">
    <location>
        <begin position="791"/>
        <end position="807"/>
    </location>
</feature>
<evidence type="ECO:0000256" key="7">
    <source>
        <dbReference type="RuleBase" id="RU000617"/>
    </source>
</evidence>
<dbReference type="InterPro" id="IPR050191">
    <property type="entry name" value="ATP-dep_DNA_ligase"/>
</dbReference>
<keyword evidence="7" id="KW-0233">DNA recombination</keyword>
<feature type="domain" description="ATP-dependent DNA ligase family profile" evidence="10">
    <location>
        <begin position="545"/>
        <end position="742"/>
    </location>
</feature>
<dbReference type="Pfam" id="PF04679">
    <property type="entry name" value="DNA_ligase_A_C"/>
    <property type="match status" value="1"/>
</dbReference>
<feature type="compositionally biased region" description="Basic residues" evidence="9">
    <location>
        <begin position="658"/>
        <end position="670"/>
    </location>
</feature>
<dbReference type="InterPro" id="IPR036599">
    <property type="entry name" value="DNA_ligase_N_sf"/>
</dbReference>
<dbReference type="EC" id="6.5.1.1" evidence="7"/>
<feature type="compositionally biased region" description="Acidic residues" evidence="9">
    <location>
        <begin position="910"/>
        <end position="920"/>
    </location>
</feature>
<dbReference type="SUPFAM" id="SSF117018">
    <property type="entry name" value="ATP-dependent DNA ligase DNA-binding domain"/>
    <property type="match status" value="1"/>
</dbReference>
<evidence type="ECO:0000256" key="3">
    <source>
        <dbReference type="ARBA" id="ARBA00022705"/>
    </source>
</evidence>
<dbReference type="NCBIfam" id="TIGR00574">
    <property type="entry name" value="dnl1"/>
    <property type="match status" value="1"/>
</dbReference>
<dbReference type="PANTHER" id="PTHR45674:SF9">
    <property type="entry name" value="DNA LIGASE 3"/>
    <property type="match status" value="1"/>
</dbReference>
<feature type="compositionally biased region" description="Low complexity" evidence="9">
    <location>
        <begin position="30"/>
        <end position="42"/>
    </location>
</feature>
<dbReference type="PROSITE" id="PS00697">
    <property type="entry name" value="DNA_LIGASE_A1"/>
    <property type="match status" value="1"/>
</dbReference>
<dbReference type="InterPro" id="IPR012310">
    <property type="entry name" value="DNA_ligase_ATP-dep_cent"/>
</dbReference>
<organism evidence="11 12">
    <name type="scientific">Apiospora arundinis</name>
    <dbReference type="NCBI Taxonomy" id="335852"/>
    <lineage>
        <taxon>Eukaryota</taxon>
        <taxon>Fungi</taxon>
        <taxon>Dikarya</taxon>
        <taxon>Ascomycota</taxon>
        <taxon>Pezizomycotina</taxon>
        <taxon>Sordariomycetes</taxon>
        <taxon>Xylariomycetidae</taxon>
        <taxon>Amphisphaeriales</taxon>
        <taxon>Apiosporaceae</taxon>
        <taxon>Apiospora</taxon>
    </lineage>
</organism>
<dbReference type="GO" id="GO:0016874">
    <property type="term" value="F:ligase activity"/>
    <property type="evidence" value="ECO:0007669"/>
    <property type="project" value="UniProtKB-KW"/>
</dbReference>
<dbReference type="SUPFAM" id="SSF50249">
    <property type="entry name" value="Nucleic acid-binding proteins"/>
    <property type="match status" value="2"/>
</dbReference>
<comment type="caution">
    <text evidence="11">The sequence shown here is derived from an EMBL/GenBank/DDBJ whole genome shotgun (WGS) entry which is preliminary data.</text>
</comment>
<dbReference type="Pfam" id="PF01068">
    <property type="entry name" value="DNA_ligase_A_M"/>
    <property type="match status" value="1"/>
</dbReference>
<dbReference type="SUPFAM" id="SSF56091">
    <property type="entry name" value="DNA ligase/mRNA capping enzyme, catalytic domain"/>
    <property type="match status" value="1"/>
</dbReference>
<evidence type="ECO:0000313" key="11">
    <source>
        <dbReference type="EMBL" id="KAK8855413.1"/>
    </source>
</evidence>
<keyword evidence="5 7" id="KW-0067">ATP-binding</keyword>
<dbReference type="Gene3D" id="3.30.470.30">
    <property type="entry name" value="DNA ligase/mRNA capping enzyme"/>
    <property type="match status" value="1"/>
</dbReference>
<dbReference type="Gene3D" id="3.30.1490.70">
    <property type="match status" value="1"/>
</dbReference>
<dbReference type="EMBL" id="JAPCWZ010000007">
    <property type="protein sequence ID" value="KAK8855413.1"/>
    <property type="molecule type" value="Genomic_DNA"/>
</dbReference>
<evidence type="ECO:0000313" key="12">
    <source>
        <dbReference type="Proteomes" id="UP001390339"/>
    </source>
</evidence>
<dbReference type="Gene3D" id="1.10.3260.10">
    <property type="entry name" value="DNA ligase, ATP-dependent, N-terminal domain"/>
    <property type="match status" value="1"/>
</dbReference>
<protein>
    <recommendedName>
        <fullName evidence="7">DNA ligase</fullName>
        <ecNumber evidence="7">6.5.1.1</ecNumber>
    </recommendedName>
</protein>
<feature type="region of interest" description="Disordered" evidence="9">
    <location>
        <begin position="1"/>
        <end position="110"/>
    </location>
</feature>
<keyword evidence="7" id="KW-0234">DNA repair</keyword>
<keyword evidence="7" id="KW-0227">DNA damage</keyword>
<dbReference type="InterPro" id="IPR012308">
    <property type="entry name" value="DNA_ligase_ATP-dep_N"/>
</dbReference>
<evidence type="ECO:0000256" key="5">
    <source>
        <dbReference type="ARBA" id="ARBA00022840"/>
    </source>
</evidence>
<dbReference type="InterPro" id="IPR012309">
    <property type="entry name" value="DNA_ligase_ATP-dep_C"/>
</dbReference>
<dbReference type="PANTHER" id="PTHR45674">
    <property type="entry name" value="DNA LIGASE 1/3 FAMILY MEMBER"/>
    <property type="match status" value="1"/>
</dbReference>
<keyword evidence="12" id="KW-1185">Reference proteome</keyword>
<name>A0ABR2HZB2_9PEZI</name>
<feature type="region of interest" description="Disordered" evidence="9">
    <location>
        <begin position="899"/>
        <end position="920"/>
    </location>
</feature>
<dbReference type="Pfam" id="PF04675">
    <property type="entry name" value="DNA_ligase_A_N"/>
    <property type="match status" value="1"/>
</dbReference>
<accession>A0ABR2HZB2</accession>
<feature type="compositionally biased region" description="Basic and acidic residues" evidence="9">
    <location>
        <begin position="54"/>
        <end position="69"/>
    </location>
</feature>
<dbReference type="InterPro" id="IPR016059">
    <property type="entry name" value="DNA_ligase_ATP-dep_CS"/>
</dbReference>
<dbReference type="InterPro" id="IPR012340">
    <property type="entry name" value="NA-bd_OB-fold"/>
</dbReference>
<dbReference type="PROSITE" id="PS50160">
    <property type="entry name" value="DNA_LIGASE_A3"/>
    <property type="match status" value="1"/>
</dbReference>
<comment type="catalytic activity">
    <reaction evidence="6 7">
        <text>ATP + (deoxyribonucleotide)n-3'-hydroxyl + 5'-phospho-(deoxyribonucleotide)m = (deoxyribonucleotide)n+m + AMP + diphosphate.</text>
        <dbReference type="EC" id="6.5.1.1"/>
    </reaction>
</comment>
<dbReference type="CDD" id="cd07969">
    <property type="entry name" value="OBF_DNA_ligase_I"/>
    <property type="match status" value="1"/>
</dbReference>
<dbReference type="CDD" id="cd07900">
    <property type="entry name" value="Adenylation_DNA_ligase_I_Euk"/>
    <property type="match status" value="1"/>
</dbReference>
<evidence type="ECO:0000256" key="6">
    <source>
        <dbReference type="ARBA" id="ARBA00034003"/>
    </source>
</evidence>
<dbReference type="Gene3D" id="2.40.50.140">
    <property type="entry name" value="Nucleic acid-binding proteins"/>
    <property type="match status" value="1"/>
</dbReference>
<proteinExistence type="inferred from homology"/>
<comment type="similarity">
    <text evidence="1 8">Belongs to the ATP-dependent DNA ligase family.</text>
</comment>
<dbReference type="InterPro" id="IPR000977">
    <property type="entry name" value="DNA_ligase_ATP-dep"/>
</dbReference>
<evidence type="ECO:0000256" key="9">
    <source>
        <dbReference type="SAM" id="MobiDB-lite"/>
    </source>
</evidence>
<gene>
    <name evidence="11" type="ORF">PGQ11_011325</name>
</gene>
<evidence type="ECO:0000256" key="2">
    <source>
        <dbReference type="ARBA" id="ARBA00022598"/>
    </source>
</evidence>
<evidence type="ECO:0000256" key="4">
    <source>
        <dbReference type="ARBA" id="ARBA00022741"/>
    </source>
</evidence>